<dbReference type="GO" id="GO:0004806">
    <property type="term" value="F:triacylglycerol lipase activity"/>
    <property type="evidence" value="ECO:0007669"/>
    <property type="project" value="EnsemblFungi"/>
</dbReference>
<dbReference type="PANTHER" id="PTHR44169:SF6">
    <property type="entry name" value="NADPH-DEPENDENT 1-ACYLDIHYDROXYACETONE PHOSPHATE REDUCTASE"/>
    <property type="match status" value="1"/>
</dbReference>
<dbReference type="EMBL" id="HG793129">
    <property type="protein sequence ID" value="CDK28023.1"/>
    <property type="molecule type" value="Genomic_DNA"/>
</dbReference>
<dbReference type="PRINTS" id="PR00081">
    <property type="entry name" value="GDHRDH"/>
</dbReference>
<dbReference type="SUPFAM" id="SSF51735">
    <property type="entry name" value="NAD(P)-binding Rossmann-fold domains"/>
    <property type="match status" value="1"/>
</dbReference>
<accession>W6MP44</accession>
<dbReference type="InterPro" id="IPR002347">
    <property type="entry name" value="SDR_fam"/>
</dbReference>
<reference evidence="4" key="1">
    <citation type="submission" date="2013-12" db="EMBL/GenBank/DDBJ databases">
        <authorList>
            <person name="Genoscope - CEA"/>
        </authorList>
    </citation>
    <scope>NUCLEOTIDE SEQUENCE</scope>
    <source>
        <strain evidence="4">CBS 1993</strain>
    </source>
</reference>
<dbReference type="PANTHER" id="PTHR44169">
    <property type="entry name" value="NADPH-DEPENDENT 1-ACYLDIHYDROXYACETONE PHOSPHATE REDUCTASE"/>
    <property type="match status" value="1"/>
</dbReference>
<dbReference type="GO" id="GO:0005783">
    <property type="term" value="C:endoplasmic reticulum"/>
    <property type="evidence" value="ECO:0007669"/>
    <property type="project" value="EnsemblFungi"/>
</dbReference>
<name>W6MP44_9ASCO</name>
<dbReference type="HOGENOM" id="CLU_010194_2_9_1"/>
<dbReference type="PRINTS" id="PR00080">
    <property type="entry name" value="SDRFAMILY"/>
</dbReference>
<evidence type="ECO:0000313" key="5">
    <source>
        <dbReference type="Proteomes" id="UP000019384"/>
    </source>
</evidence>
<dbReference type="AlphaFoldDB" id="W6MP44"/>
<dbReference type="Proteomes" id="UP000019384">
    <property type="component" value="Unassembled WGS sequence"/>
</dbReference>
<dbReference type="GO" id="GO:0019433">
    <property type="term" value="P:triglyceride catabolic process"/>
    <property type="evidence" value="ECO:0007669"/>
    <property type="project" value="EnsemblFungi"/>
</dbReference>
<dbReference type="GO" id="GO:0006654">
    <property type="term" value="P:phosphatidic acid biosynthetic process"/>
    <property type="evidence" value="ECO:0007669"/>
    <property type="project" value="EnsemblFungi"/>
</dbReference>
<reference evidence="4" key="2">
    <citation type="submission" date="2014-02" db="EMBL/GenBank/DDBJ databases">
        <title>Complete DNA sequence of /Kuraishia capsulata/ illustrates novel genomic features among budding yeasts (/Saccharomycotina/).</title>
        <authorList>
            <person name="Morales L."/>
            <person name="Noel B."/>
            <person name="Porcel B."/>
            <person name="Marcet-Houben M."/>
            <person name="Hullo M-F."/>
            <person name="Sacerdot C."/>
            <person name="Tekaia F."/>
            <person name="Leh-Louis V."/>
            <person name="Despons L."/>
            <person name="Khanna V."/>
            <person name="Aury J-M."/>
            <person name="Barbe V."/>
            <person name="Couloux A."/>
            <person name="Labadie K."/>
            <person name="Pelletier E."/>
            <person name="Souciet J-L."/>
            <person name="Boekhout T."/>
            <person name="Gabaldon T."/>
            <person name="Wincker P."/>
            <person name="Dujon B."/>
        </authorList>
    </citation>
    <scope>NUCLEOTIDE SEQUENCE</scope>
    <source>
        <strain evidence="4">CBS 1993</strain>
    </source>
</reference>
<dbReference type="Pfam" id="PF00106">
    <property type="entry name" value="adh_short"/>
    <property type="match status" value="1"/>
</dbReference>
<gene>
    <name evidence="4" type="ORF">KUCA_T00004003001</name>
</gene>
<dbReference type="RefSeq" id="XP_022460015.1">
    <property type="nucleotide sequence ID" value="XM_022600695.1"/>
</dbReference>
<dbReference type="GO" id="GO:0005811">
    <property type="term" value="C:lipid droplet"/>
    <property type="evidence" value="ECO:0007669"/>
    <property type="project" value="EnsemblFungi"/>
</dbReference>
<dbReference type="GO" id="GO:0000140">
    <property type="term" value="F:acylglycerone-phosphate reductase (NADP+) activity"/>
    <property type="evidence" value="ECO:0007669"/>
    <property type="project" value="EnsemblFungi"/>
</dbReference>
<evidence type="ECO:0000256" key="3">
    <source>
        <dbReference type="RuleBase" id="RU000363"/>
    </source>
</evidence>
<protein>
    <submittedName>
        <fullName evidence="4">Uncharacterized protein</fullName>
    </submittedName>
</protein>
<organism evidence="4 5">
    <name type="scientific">Kuraishia capsulata CBS 1993</name>
    <dbReference type="NCBI Taxonomy" id="1382522"/>
    <lineage>
        <taxon>Eukaryota</taxon>
        <taxon>Fungi</taxon>
        <taxon>Dikarya</taxon>
        <taxon>Ascomycota</taxon>
        <taxon>Saccharomycotina</taxon>
        <taxon>Pichiomycetes</taxon>
        <taxon>Pichiales</taxon>
        <taxon>Pichiaceae</taxon>
        <taxon>Kuraishia</taxon>
    </lineage>
</organism>
<evidence type="ECO:0000256" key="2">
    <source>
        <dbReference type="ARBA" id="ARBA00023002"/>
    </source>
</evidence>
<dbReference type="OrthoDB" id="2102561at2759"/>
<comment type="similarity">
    <text evidence="1 3">Belongs to the short-chain dehydrogenases/reductases (SDR) family.</text>
</comment>
<sequence>MSEEQNRPKYAFVTGASSGIGYAISIELAERGFTVFAGARGVSKMQSLKKYGIIPLQLDVGSVESVKQCRDFIASQTSGYLDLLYNNAGVAPTAPAIEISEEALLQSINVNFVGVVRTCREFSSLVIKAKGTIAFTSSTAGVLTIPFFAIYGATKAAVDRYADGLETEMRPFGVTVVNVVTGGVETGIEPITNPLGPESRYYLPETLKFLKSFIGDEKGNTLMDVATYAKRTVEQVLNRPRFSRTWKVYEGYAAVPAYYITTFLPDSLYKFLIDQAFGFRKISNAIVARSKKPATD</sequence>
<dbReference type="STRING" id="1382522.W6MP44"/>
<evidence type="ECO:0000313" key="4">
    <source>
        <dbReference type="EMBL" id="CDK28023.1"/>
    </source>
</evidence>
<dbReference type="GeneID" id="34521403"/>
<proteinExistence type="inferred from homology"/>
<dbReference type="Gene3D" id="3.40.50.720">
    <property type="entry name" value="NAD(P)-binding Rossmann-like Domain"/>
    <property type="match status" value="1"/>
</dbReference>
<evidence type="ECO:0000256" key="1">
    <source>
        <dbReference type="ARBA" id="ARBA00006484"/>
    </source>
</evidence>
<keyword evidence="2" id="KW-0560">Oxidoreductase</keyword>
<keyword evidence="5" id="KW-1185">Reference proteome</keyword>
<dbReference type="InterPro" id="IPR036291">
    <property type="entry name" value="NAD(P)-bd_dom_sf"/>
</dbReference>